<accession>A0A4P9VZ36</accession>
<sequence>MLAAAWQYGHRKPILMDSTLGVCLQKILLFVKLVIDESSRGVPVALFLFSVPLGNRQTSSGYDPEILKNDSYRKGRLHWQRRKGKLSHRRSA</sequence>
<keyword evidence="2" id="KW-1185">Reference proteome</keyword>
<proteinExistence type="predicted"/>
<dbReference type="EMBL" id="ML000323">
    <property type="protein sequence ID" value="RKO84245.1"/>
    <property type="molecule type" value="Genomic_DNA"/>
</dbReference>
<organism evidence="1 2">
    <name type="scientific">Blyttiomyces helicus</name>
    <dbReference type="NCBI Taxonomy" id="388810"/>
    <lineage>
        <taxon>Eukaryota</taxon>
        <taxon>Fungi</taxon>
        <taxon>Fungi incertae sedis</taxon>
        <taxon>Chytridiomycota</taxon>
        <taxon>Chytridiomycota incertae sedis</taxon>
        <taxon>Chytridiomycetes</taxon>
        <taxon>Chytridiomycetes incertae sedis</taxon>
        <taxon>Blyttiomyces</taxon>
    </lineage>
</organism>
<gene>
    <name evidence="1" type="ORF">BDK51DRAFT_49275</name>
</gene>
<dbReference type="Proteomes" id="UP000269721">
    <property type="component" value="Unassembled WGS sequence"/>
</dbReference>
<evidence type="ECO:0000313" key="2">
    <source>
        <dbReference type="Proteomes" id="UP000269721"/>
    </source>
</evidence>
<dbReference type="AlphaFoldDB" id="A0A4P9VZ36"/>
<protein>
    <submittedName>
        <fullName evidence="1">Uncharacterized protein</fullName>
    </submittedName>
</protein>
<name>A0A4P9VZ36_9FUNG</name>
<evidence type="ECO:0000313" key="1">
    <source>
        <dbReference type="EMBL" id="RKO84245.1"/>
    </source>
</evidence>
<reference evidence="2" key="1">
    <citation type="journal article" date="2018" name="Nat. Microbiol.">
        <title>Leveraging single-cell genomics to expand the fungal tree of life.</title>
        <authorList>
            <person name="Ahrendt S.R."/>
            <person name="Quandt C.A."/>
            <person name="Ciobanu D."/>
            <person name="Clum A."/>
            <person name="Salamov A."/>
            <person name="Andreopoulos B."/>
            <person name="Cheng J.F."/>
            <person name="Woyke T."/>
            <person name="Pelin A."/>
            <person name="Henrissat B."/>
            <person name="Reynolds N.K."/>
            <person name="Benny G.L."/>
            <person name="Smith M.E."/>
            <person name="James T.Y."/>
            <person name="Grigoriev I.V."/>
        </authorList>
    </citation>
    <scope>NUCLEOTIDE SEQUENCE [LARGE SCALE GENOMIC DNA]</scope>
</reference>
<dbReference type="OrthoDB" id="2422225at2759"/>